<dbReference type="Proteomes" id="UP000265520">
    <property type="component" value="Unassembled WGS sequence"/>
</dbReference>
<accession>A0A392QKN7</accession>
<organism evidence="1 2">
    <name type="scientific">Trifolium medium</name>
    <dbReference type="NCBI Taxonomy" id="97028"/>
    <lineage>
        <taxon>Eukaryota</taxon>
        <taxon>Viridiplantae</taxon>
        <taxon>Streptophyta</taxon>
        <taxon>Embryophyta</taxon>
        <taxon>Tracheophyta</taxon>
        <taxon>Spermatophyta</taxon>
        <taxon>Magnoliopsida</taxon>
        <taxon>eudicotyledons</taxon>
        <taxon>Gunneridae</taxon>
        <taxon>Pentapetalae</taxon>
        <taxon>rosids</taxon>
        <taxon>fabids</taxon>
        <taxon>Fabales</taxon>
        <taxon>Fabaceae</taxon>
        <taxon>Papilionoideae</taxon>
        <taxon>50 kb inversion clade</taxon>
        <taxon>NPAAA clade</taxon>
        <taxon>Hologalegina</taxon>
        <taxon>IRL clade</taxon>
        <taxon>Trifolieae</taxon>
        <taxon>Trifolium</taxon>
    </lineage>
</organism>
<dbReference type="EMBL" id="LXQA010140486">
    <property type="protein sequence ID" value="MCI24260.1"/>
    <property type="molecule type" value="Genomic_DNA"/>
</dbReference>
<evidence type="ECO:0000313" key="1">
    <source>
        <dbReference type="EMBL" id="MCI24260.1"/>
    </source>
</evidence>
<name>A0A392QKN7_9FABA</name>
<dbReference type="AlphaFoldDB" id="A0A392QKN7"/>
<evidence type="ECO:0000313" key="2">
    <source>
        <dbReference type="Proteomes" id="UP000265520"/>
    </source>
</evidence>
<feature type="non-terminal residue" evidence="1">
    <location>
        <position position="1"/>
    </location>
</feature>
<keyword evidence="2" id="KW-1185">Reference proteome</keyword>
<protein>
    <submittedName>
        <fullName evidence="1">Uncharacterized protein</fullName>
    </submittedName>
</protein>
<reference evidence="1 2" key="1">
    <citation type="journal article" date="2018" name="Front. Plant Sci.">
        <title>Red Clover (Trifolium pratense) and Zigzag Clover (T. medium) - A Picture of Genomic Similarities and Differences.</title>
        <authorList>
            <person name="Dluhosova J."/>
            <person name="Istvanek J."/>
            <person name="Nedelnik J."/>
            <person name="Repkova J."/>
        </authorList>
    </citation>
    <scope>NUCLEOTIDE SEQUENCE [LARGE SCALE GENOMIC DNA]</scope>
    <source>
        <strain evidence="2">cv. 10/8</strain>
        <tissue evidence="1">Leaf</tissue>
    </source>
</reference>
<proteinExistence type="predicted"/>
<sequence>SAPSAPPAKGSGYGFADKV</sequence>
<comment type="caution">
    <text evidence="1">The sequence shown here is derived from an EMBL/GenBank/DDBJ whole genome shotgun (WGS) entry which is preliminary data.</text>
</comment>